<organism evidence="2 3">
    <name type="scientific">Pontoporia blainvillei</name>
    <name type="common">Franciscana</name>
    <name type="synonym">Delphinus blainvillei</name>
    <dbReference type="NCBI Taxonomy" id="48723"/>
    <lineage>
        <taxon>Eukaryota</taxon>
        <taxon>Metazoa</taxon>
        <taxon>Chordata</taxon>
        <taxon>Craniata</taxon>
        <taxon>Vertebrata</taxon>
        <taxon>Euteleostomi</taxon>
        <taxon>Mammalia</taxon>
        <taxon>Eutheria</taxon>
        <taxon>Laurasiatheria</taxon>
        <taxon>Artiodactyla</taxon>
        <taxon>Whippomorpha</taxon>
        <taxon>Cetacea</taxon>
        <taxon>Odontoceti</taxon>
        <taxon>Pontoporiidae</taxon>
        <taxon>Pontoporia</taxon>
    </lineage>
</organism>
<name>A0ABX0S5H5_PONBL</name>
<accession>A0ABX0S5H5</accession>
<proteinExistence type="predicted"/>
<dbReference type="PANTHER" id="PTHR21553:SF22">
    <property type="entry name" value="CENTROSOME-ASSOCIATED PROTEIN ALMS1"/>
    <property type="match status" value="1"/>
</dbReference>
<evidence type="ECO:0000313" key="2">
    <source>
        <dbReference type="EMBL" id="NIG60313.1"/>
    </source>
</evidence>
<gene>
    <name evidence="2" type="ORF">BU61_4048</name>
</gene>
<feature type="region of interest" description="Disordered" evidence="1">
    <location>
        <begin position="167"/>
        <end position="188"/>
    </location>
</feature>
<dbReference type="PANTHER" id="PTHR21553">
    <property type="entry name" value="ALMS1-RELATED"/>
    <property type="match status" value="1"/>
</dbReference>
<keyword evidence="3" id="KW-1185">Reference proteome</keyword>
<comment type="caution">
    <text evidence="2">The sequence shown here is derived from an EMBL/GenBank/DDBJ whole genome shotgun (WGS) entry which is preliminary data.</text>
</comment>
<dbReference type="Proteomes" id="UP001165941">
    <property type="component" value="Unassembled WGS sequence"/>
</dbReference>
<evidence type="ECO:0000256" key="1">
    <source>
        <dbReference type="SAM" id="MobiDB-lite"/>
    </source>
</evidence>
<dbReference type="EMBL" id="PGGH01173195">
    <property type="protein sequence ID" value="NIG60313.1"/>
    <property type="molecule type" value="Genomic_DNA"/>
</dbReference>
<reference evidence="2" key="1">
    <citation type="submission" date="2018-05" db="EMBL/GenBank/DDBJ databases">
        <authorList>
            <person name="Pedro S.L.S."/>
            <person name="Freitas R.C."/>
            <person name="Barreto A.S."/>
            <person name="Lima A.O.S."/>
        </authorList>
    </citation>
    <scope>NUCLEOTIDE SEQUENCE</scope>
    <source>
        <strain evidence="2">BP203</strain>
        <tissue evidence="2">Muscle</tissue>
    </source>
</reference>
<protein>
    <submittedName>
        <fullName evidence="2">Alstrom syndrome protein</fullName>
    </submittedName>
</protein>
<sequence length="799" mass="88455">MNIKLWGIPGKSEDPEWFSRPSEVSEALFQAASEVASNLVNSCFSVSQHPLIGSTAIDSQRSLLTLEQGTKEEIVSPDTLEDLKTPKDSDSYDALYSYMSWKTQEVIQDPETNLPDKDQVSFSTASDTSEEYITPKGSDSFDASCSYVQYGKQEALQQLEKYLTSKDRDSYSDSSDTIDKNKIPKESDNFSAPFSDMPWSKQGASHHPEIGLISKDCVSFPHEVAPRFYSKMPHCFLHCLLERGGRVVPLTADSHYFESVYLRAPAENEMKQKMDSLEGYKRNEEDLGKELSQCFELKENRNTLVFSEVHPRSSEIQYIENVVVTDNSVEVSEACILSTGHDTSKMEVFGSPLQTIKSNSDETSEQLCFQEERNQKSPSAFGGENVDATENVAFQAVIASIEPSEKESTVNEIQTDINKSLTNDSQENEPKNPDLSLLNYDENFFFDKLNHPRYQSTPGVFESAASKPLLYKKDDGDSSLYWHPNIKSLPSAPEEIFIKPLSLSPELKPSSSLSEKSLRQAVGLGKTQSALFQYDTDNEPFLPIGKIKSVSALDLAEKLGSSNIIYPMKVWTSDSLVLQDLKQHTFEEVADSSNCILGKNGNSSNIIKGPSAAVGSSFSADLVPCNAKSQGALPVISDASLIAVGQETLLKAGIDQDEIPRPVGAKSSFTVYTVMQNDSYFVEGLQGKAESDIYTLDDDTECCSLDENDVVCRKRAVELQREICDQGDLTGECIKLAGLGNLLDDLGICDSCLHWQSTVQLPSKEESSFEEPTMRFSDFCGVLEKAILWSLQAFHLKAS</sequence>
<evidence type="ECO:0000313" key="3">
    <source>
        <dbReference type="Proteomes" id="UP001165941"/>
    </source>
</evidence>